<dbReference type="Gene3D" id="1.10.10.60">
    <property type="entry name" value="Homeodomain-like"/>
    <property type="match status" value="2"/>
</dbReference>
<accession>A0A0Q3J3W1</accession>
<name>A0A0Q3J3W1_BRADI</name>
<evidence type="ECO:0000256" key="1">
    <source>
        <dbReference type="ARBA" id="ARBA00022737"/>
    </source>
</evidence>
<dbReference type="PROSITE" id="PS51294">
    <property type="entry name" value="HTH_MYB"/>
    <property type="match status" value="2"/>
</dbReference>
<protein>
    <submittedName>
        <fullName evidence="6 7">Uncharacterized protein</fullName>
    </submittedName>
</protein>
<dbReference type="Gramene" id="KQK07436">
    <property type="protein sequence ID" value="KQK07436"/>
    <property type="gene ID" value="BRADI_2g35463v3"/>
</dbReference>
<dbReference type="EnsemblPlants" id="KQK07436">
    <property type="protein sequence ID" value="KQK07436"/>
    <property type="gene ID" value="BRADI_2g35463v3"/>
</dbReference>
<dbReference type="CDD" id="cd00167">
    <property type="entry name" value="SANT"/>
    <property type="match status" value="2"/>
</dbReference>
<feature type="domain" description="HTH myb-type" evidence="5">
    <location>
        <begin position="157"/>
        <end position="207"/>
    </location>
</feature>
<evidence type="ECO:0000259" key="4">
    <source>
        <dbReference type="PROSITE" id="PS50090"/>
    </source>
</evidence>
<keyword evidence="8" id="KW-1185">Reference proteome</keyword>
<feature type="domain" description="Myb-like" evidence="4">
    <location>
        <begin position="101"/>
        <end position="152"/>
    </location>
</feature>
<reference evidence="7" key="3">
    <citation type="submission" date="2018-08" db="UniProtKB">
        <authorList>
            <consortium name="EnsemblPlants"/>
        </authorList>
    </citation>
    <scope>IDENTIFICATION</scope>
    <source>
        <strain evidence="7">cv. Bd21</strain>
    </source>
</reference>
<dbReference type="SMART" id="SM00717">
    <property type="entry name" value="SANT"/>
    <property type="match status" value="2"/>
</dbReference>
<evidence type="ECO:0000313" key="6">
    <source>
        <dbReference type="EMBL" id="KQK07436.1"/>
    </source>
</evidence>
<evidence type="ECO:0000256" key="2">
    <source>
        <dbReference type="ARBA" id="ARBA00023125"/>
    </source>
</evidence>
<keyword evidence="2" id="KW-0238">DNA-binding</keyword>
<dbReference type="GO" id="GO:0000978">
    <property type="term" value="F:RNA polymerase II cis-regulatory region sequence-specific DNA binding"/>
    <property type="evidence" value="ECO:0000318"/>
    <property type="project" value="GO_Central"/>
</dbReference>
<evidence type="ECO:0000313" key="7">
    <source>
        <dbReference type="EnsemblPlants" id="KQK07436"/>
    </source>
</evidence>
<dbReference type="PANTHER" id="PTHR45614">
    <property type="entry name" value="MYB PROTEIN-RELATED"/>
    <property type="match status" value="1"/>
</dbReference>
<dbReference type="InterPro" id="IPR009057">
    <property type="entry name" value="Homeodomain-like_sf"/>
</dbReference>
<dbReference type="Pfam" id="PF00249">
    <property type="entry name" value="Myb_DNA-binding"/>
    <property type="match status" value="2"/>
</dbReference>
<feature type="domain" description="HTH myb-type" evidence="5">
    <location>
        <begin position="101"/>
        <end position="156"/>
    </location>
</feature>
<dbReference type="GO" id="GO:0005634">
    <property type="term" value="C:nucleus"/>
    <property type="evidence" value="ECO:0000318"/>
    <property type="project" value="GO_Central"/>
</dbReference>
<dbReference type="PROSITE" id="PS50090">
    <property type="entry name" value="MYB_LIKE"/>
    <property type="match status" value="2"/>
</dbReference>
<dbReference type="InterPro" id="IPR050560">
    <property type="entry name" value="MYB_TF"/>
</dbReference>
<evidence type="ECO:0000259" key="5">
    <source>
        <dbReference type="PROSITE" id="PS51294"/>
    </source>
</evidence>
<dbReference type="RefSeq" id="XP_024314583.1">
    <property type="nucleotide sequence ID" value="XM_024458815.1"/>
</dbReference>
<dbReference type="AlphaFoldDB" id="A0A0Q3J3W1"/>
<dbReference type="FunFam" id="1.10.10.60:FF:000010">
    <property type="entry name" value="Transcriptional activator Myb isoform A"/>
    <property type="match status" value="1"/>
</dbReference>
<gene>
    <name evidence="7" type="primary">LOC112270741</name>
    <name evidence="6" type="ORF">BRADI_2g35463v3</name>
</gene>
<dbReference type="EMBL" id="CM000881">
    <property type="protein sequence ID" value="KQK07436.1"/>
    <property type="molecule type" value="Genomic_DNA"/>
</dbReference>
<proteinExistence type="predicted"/>
<feature type="compositionally biased region" description="Basic residues" evidence="3">
    <location>
        <begin position="206"/>
        <end position="216"/>
    </location>
</feature>
<dbReference type="SUPFAM" id="SSF46689">
    <property type="entry name" value="Homeodomain-like"/>
    <property type="match status" value="1"/>
</dbReference>
<feature type="domain" description="Myb-like" evidence="4">
    <location>
        <begin position="153"/>
        <end position="203"/>
    </location>
</feature>
<dbReference type="GO" id="GO:0006355">
    <property type="term" value="P:regulation of DNA-templated transcription"/>
    <property type="evidence" value="ECO:0000318"/>
    <property type="project" value="GO_Central"/>
</dbReference>
<dbReference type="PANTHER" id="PTHR45614:SF218">
    <property type="entry name" value="TRANSCRIPTION FACTOR MYB119-RELATED"/>
    <property type="match status" value="1"/>
</dbReference>
<dbReference type="GeneID" id="112270741"/>
<evidence type="ECO:0000313" key="8">
    <source>
        <dbReference type="Proteomes" id="UP000008810"/>
    </source>
</evidence>
<feature type="region of interest" description="Disordered" evidence="3">
    <location>
        <begin position="192"/>
        <end position="293"/>
    </location>
</feature>
<evidence type="ECO:0000256" key="3">
    <source>
        <dbReference type="SAM" id="MobiDB-lite"/>
    </source>
</evidence>
<dbReference type="GO" id="GO:0000981">
    <property type="term" value="F:DNA-binding transcription factor activity, RNA polymerase II-specific"/>
    <property type="evidence" value="ECO:0000318"/>
    <property type="project" value="GO_Central"/>
</dbReference>
<reference evidence="6" key="2">
    <citation type="submission" date="2017-06" db="EMBL/GenBank/DDBJ databases">
        <title>WGS assembly of Brachypodium distachyon.</title>
        <authorList>
            <consortium name="The International Brachypodium Initiative"/>
            <person name="Lucas S."/>
            <person name="Harmon-Smith M."/>
            <person name="Lail K."/>
            <person name="Tice H."/>
            <person name="Grimwood J."/>
            <person name="Bruce D."/>
            <person name="Barry K."/>
            <person name="Shu S."/>
            <person name="Lindquist E."/>
            <person name="Wang M."/>
            <person name="Pitluck S."/>
            <person name="Vogel J.P."/>
            <person name="Garvin D.F."/>
            <person name="Mockler T.C."/>
            <person name="Schmutz J."/>
            <person name="Rokhsar D."/>
            <person name="Bevan M.W."/>
        </authorList>
    </citation>
    <scope>NUCLEOTIDE SEQUENCE</scope>
    <source>
        <strain evidence="6">Bd21</strain>
    </source>
</reference>
<reference evidence="6 7" key="1">
    <citation type="journal article" date="2010" name="Nature">
        <title>Genome sequencing and analysis of the model grass Brachypodium distachyon.</title>
        <authorList>
            <consortium name="International Brachypodium Initiative"/>
        </authorList>
    </citation>
    <scope>NUCLEOTIDE SEQUENCE [LARGE SCALE GENOMIC DNA]</scope>
    <source>
        <strain evidence="6 7">Bd21</strain>
    </source>
</reference>
<sequence length="421" mass="45293">MAAGNEFFMDLELAAAMDRAVAGNYNYFNLASSGLGGGVSAAQFFPINPAAQAHAGSAAHGGHGAMAAPATFGFGFGGGALPVAAVAAPAPPLPPPAAAEDVEQLKGTWTKEEDDMLKAAVNQHGERKWALIAKHLPGRIGKQCRERWINHLHPDIKKDPWSEAEDLELVNAHKICGNKWSVIARRLPGRSENNVKNHWNATRRGLNAKRSLKKRSSERQPAPGRLSYLAHYIKTIHPPPPSSTAASLSPPPPPEQENEEQQLQAPQVDAVEEEQDPAAGNGENSGSPTGMLGDEFSYYFTHMQVPQQQVQQRQMMNYNISYNNVYPLLTAEDYQMGLNRTYAQQQVAQDRGSSSNNARLDGVLMGNNAVGGGGFSSYGYGGGVGPSSVAGQEVNVAQFAAEPGQYQVFNLEDHLTRFPSI</sequence>
<dbReference type="KEGG" id="bdi:112270741"/>
<dbReference type="OrthoDB" id="2143914at2759"/>
<dbReference type="InterPro" id="IPR017930">
    <property type="entry name" value="Myb_dom"/>
</dbReference>
<dbReference type="Proteomes" id="UP000008810">
    <property type="component" value="Chromosome 2"/>
</dbReference>
<dbReference type="InterPro" id="IPR001005">
    <property type="entry name" value="SANT/Myb"/>
</dbReference>
<keyword evidence="1" id="KW-0677">Repeat</keyword>
<organism evidence="6">
    <name type="scientific">Brachypodium distachyon</name>
    <name type="common">Purple false brome</name>
    <name type="synonym">Trachynia distachya</name>
    <dbReference type="NCBI Taxonomy" id="15368"/>
    <lineage>
        <taxon>Eukaryota</taxon>
        <taxon>Viridiplantae</taxon>
        <taxon>Streptophyta</taxon>
        <taxon>Embryophyta</taxon>
        <taxon>Tracheophyta</taxon>
        <taxon>Spermatophyta</taxon>
        <taxon>Magnoliopsida</taxon>
        <taxon>Liliopsida</taxon>
        <taxon>Poales</taxon>
        <taxon>Poaceae</taxon>
        <taxon>BOP clade</taxon>
        <taxon>Pooideae</taxon>
        <taxon>Stipodae</taxon>
        <taxon>Brachypodieae</taxon>
        <taxon>Brachypodium</taxon>
    </lineage>
</organism>